<dbReference type="RefSeq" id="WP_013189762.1">
    <property type="nucleotide sequence ID" value="NC_014248.1"/>
</dbReference>
<keyword evidence="2" id="KW-1133">Transmembrane helix</keyword>
<dbReference type="PANTHER" id="PTHR30469">
    <property type="entry name" value="MULTIDRUG RESISTANCE PROTEIN MDTA"/>
    <property type="match status" value="1"/>
</dbReference>
<dbReference type="SUPFAM" id="SSF111369">
    <property type="entry name" value="HlyD-like secretion proteins"/>
    <property type="match status" value="1"/>
</dbReference>
<dbReference type="Proteomes" id="UP000001511">
    <property type="component" value="Chromosome"/>
</dbReference>
<dbReference type="Gene3D" id="2.40.30.170">
    <property type="match status" value="1"/>
</dbReference>
<keyword evidence="2" id="KW-0812">Transmembrane</keyword>
<evidence type="ECO:0000259" key="3">
    <source>
        <dbReference type="Pfam" id="PF25876"/>
    </source>
</evidence>
<organism evidence="4 5">
    <name type="scientific">Nostoc azollae (strain 0708)</name>
    <name type="common">Anabaena azollae (strain 0708)</name>
    <dbReference type="NCBI Taxonomy" id="551115"/>
    <lineage>
        <taxon>Bacteria</taxon>
        <taxon>Bacillati</taxon>
        <taxon>Cyanobacteriota</taxon>
        <taxon>Cyanophyceae</taxon>
        <taxon>Nostocales</taxon>
        <taxon>Nostocaceae</taxon>
        <taxon>Trichormus</taxon>
    </lineage>
</organism>
<evidence type="ECO:0000256" key="1">
    <source>
        <dbReference type="SAM" id="Coils"/>
    </source>
</evidence>
<dbReference type="STRING" id="551115.Aazo_0092"/>
<reference evidence="4 5" key="1">
    <citation type="journal article" date="2010" name="PLoS ONE">
        <title>Genome erosion in a nitrogen-fixing vertically transmitted endosymbiotic multicellular cyanobacterium.</title>
        <authorList>
            <person name="Ran L."/>
            <person name="Larsson J."/>
            <person name="Vigil-Stenman T."/>
            <person name="Nylander J.A."/>
            <person name="Ininbergs K."/>
            <person name="Zheng W.W."/>
            <person name="Lapidus A."/>
            <person name="Lowry S."/>
            <person name="Haselkorn R."/>
            <person name="Bergman B."/>
        </authorList>
    </citation>
    <scope>NUCLEOTIDE SEQUENCE [LARGE SCALE GENOMIC DNA]</scope>
    <source>
        <strain evidence="4 5">0708</strain>
    </source>
</reference>
<dbReference type="InterPro" id="IPR014315">
    <property type="entry name" value="ABC_heterocyst_DevB"/>
</dbReference>
<dbReference type="Pfam" id="PF25876">
    <property type="entry name" value="HH_MFP_RND"/>
    <property type="match status" value="1"/>
</dbReference>
<name>D7DVJ5_NOSA0</name>
<dbReference type="HOGENOM" id="CLU_031364_1_0_3"/>
<dbReference type="PANTHER" id="PTHR30469:SF15">
    <property type="entry name" value="HLYD FAMILY OF SECRETION PROTEINS"/>
    <property type="match status" value="1"/>
</dbReference>
<evidence type="ECO:0000313" key="5">
    <source>
        <dbReference type="Proteomes" id="UP000001511"/>
    </source>
</evidence>
<dbReference type="GO" id="GO:0015562">
    <property type="term" value="F:efflux transmembrane transporter activity"/>
    <property type="evidence" value="ECO:0007669"/>
    <property type="project" value="TreeGrafter"/>
</dbReference>
<keyword evidence="2" id="KW-0472">Membrane</keyword>
<keyword evidence="1" id="KW-0175">Coiled coil</keyword>
<dbReference type="NCBIfam" id="TIGR02971">
    <property type="entry name" value="heterocyst_DevB"/>
    <property type="match status" value="1"/>
</dbReference>
<dbReference type="GO" id="GO:1990281">
    <property type="term" value="C:efflux pump complex"/>
    <property type="evidence" value="ECO:0007669"/>
    <property type="project" value="TreeGrafter"/>
</dbReference>
<protein>
    <submittedName>
        <fullName evidence="4">ABC exporter membrane fusion protein, DevB family</fullName>
    </submittedName>
</protein>
<dbReference type="eggNOG" id="COG0845">
    <property type="taxonomic scope" value="Bacteria"/>
</dbReference>
<keyword evidence="5" id="KW-1185">Reference proteome</keyword>
<dbReference type="InterPro" id="IPR058624">
    <property type="entry name" value="MdtA-like_HH"/>
</dbReference>
<feature type="coiled-coil region" evidence="1">
    <location>
        <begin position="247"/>
        <end position="342"/>
    </location>
</feature>
<gene>
    <name evidence="4" type="ordered locus">Aazo_0092</name>
</gene>
<dbReference type="Gene3D" id="2.40.50.100">
    <property type="match status" value="1"/>
</dbReference>
<evidence type="ECO:0000313" key="4">
    <source>
        <dbReference type="EMBL" id="ADI62742.1"/>
    </source>
</evidence>
<dbReference type="OrthoDB" id="556614at2"/>
<dbReference type="AlphaFoldDB" id="D7DVJ5"/>
<dbReference type="KEGG" id="naz:Aazo_0092"/>
<sequence length="479" mass="52029">MSRVSEKPKLTGQTLEKSKVWLKIAVAVPVVIAAGYLATAKIEQLKKLTSSVSMTPTPRSISAIGRLEPRGEVIKIAAPNSGLSAGSRVQQLLVREGQRVQQGQVIAILDSRDSNMAAVEEAKAKLQESRANLGQIRAASPRDIQAQAAIIARLQAQLNGEKEAQQASISRIAAELSGEKVAQQAGIKRLEAELRGQKDGLRATISKVQAEQRDAEVDAGRYEFLYGEGAISQQERDKRRLRAATANQQLRETQASLREALGTLQQQIAQARATQVQTLATLEQQLIEATATREKTVATLQKQIDEERARLSRLLDVRPTDVQMAQAQVTNAMAVIRKAQAELQLSYVKAPTPGEILKVHTKSGEVMSTNGIAEIGQTDQMFVVAEIPEDSIGKIRVGQRATITSDNGAFNDQLKGTITEIGRKIGKKDVLNNDPAADIDARVVEVKIALPSNYSQRVSGLTNAKVMVEINTDELPHKQ</sequence>
<dbReference type="EMBL" id="CP002059">
    <property type="protein sequence ID" value="ADI62742.1"/>
    <property type="molecule type" value="Genomic_DNA"/>
</dbReference>
<dbReference type="Gene3D" id="1.10.287.470">
    <property type="entry name" value="Helix hairpin bin"/>
    <property type="match status" value="1"/>
</dbReference>
<feature type="transmembrane region" description="Helical" evidence="2">
    <location>
        <begin position="20"/>
        <end position="38"/>
    </location>
</feature>
<evidence type="ECO:0000256" key="2">
    <source>
        <dbReference type="SAM" id="Phobius"/>
    </source>
</evidence>
<proteinExistence type="predicted"/>
<accession>D7DVJ5</accession>
<feature type="domain" description="Multidrug resistance protein MdtA-like alpha-helical hairpin" evidence="3">
    <location>
        <begin position="200"/>
        <end position="264"/>
    </location>
</feature>